<evidence type="ECO:0000313" key="7">
    <source>
        <dbReference type="EMBL" id="QSB16745.1"/>
    </source>
</evidence>
<dbReference type="PROSITE" id="PS50977">
    <property type="entry name" value="HTH_TETR_2"/>
    <property type="match status" value="1"/>
</dbReference>
<dbReference type="GO" id="GO:0000976">
    <property type="term" value="F:transcription cis-regulatory region binding"/>
    <property type="evidence" value="ECO:0007669"/>
    <property type="project" value="TreeGrafter"/>
</dbReference>
<name>A0A895YL95_9ACTN</name>
<dbReference type="Pfam" id="PF02909">
    <property type="entry name" value="TetR_C_1"/>
    <property type="match status" value="1"/>
</dbReference>
<dbReference type="Gene3D" id="1.10.10.60">
    <property type="entry name" value="Homeodomain-like"/>
    <property type="match status" value="1"/>
</dbReference>
<dbReference type="Gene3D" id="1.10.357.10">
    <property type="entry name" value="Tetracycline Repressor, domain 2"/>
    <property type="match status" value="1"/>
</dbReference>
<feature type="domain" description="HTH tetR-type" evidence="6">
    <location>
        <begin position="78"/>
        <end position="138"/>
    </location>
</feature>
<evidence type="ECO:0000256" key="4">
    <source>
        <dbReference type="PROSITE-ProRule" id="PRU00335"/>
    </source>
</evidence>
<dbReference type="RefSeq" id="WP_239678981.1">
    <property type="nucleotide sequence ID" value="NZ_CP070499.1"/>
</dbReference>
<dbReference type="PANTHER" id="PTHR30055">
    <property type="entry name" value="HTH-TYPE TRANSCRIPTIONAL REGULATOR RUTR"/>
    <property type="match status" value="1"/>
</dbReference>
<feature type="region of interest" description="Disordered" evidence="5">
    <location>
        <begin position="301"/>
        <end position="320"/>
    </location>
</feature>
<evidence type="ECO:0000256" key="2">
    <source>
        <dbReference type="ARBA" id="ARBA00023125"/>
    </source>
</evidence>
<evidence type="ECO:0000313" key="8">
    <source>
        <dbReference type="Proteomes" id="UP000662857"/>
    </source>
</evidence>
<dbReference type="Proteomes" id="UP000662857">
    <property type="component" value="Chromosome"/>
</dbReference>
<dbReference type="InterPro" id="IPR004111">
    <property type="entry name" value="Repressor_TetR_C"/>
</dbReference>
<evidence type="ECO:0000259" key="6">
    <source>
        <dbReference type="PROSITE" id="PS50977"/>
    </source>
</evidence>
<dbReference type="KEGG" id="nhy:JQS43_10955"/>
<accession>A0A895YL95</accession>
<dbReference type="Pfam" id="PF00440">
    <property type="entry name" value="TetR_N"/>
    <property type="match status" value="1"/>
</dbReference>
<organism evidence="7 8">
    <name type="scientific">Natronosporangium hydrolyticum</name>
    <dbReference type="NCBI Taxonomy" id="2811111"/>
    <lineage>
        <taxon>Bacteria</taxon>
        <taxon>Bacillati</taxon>
        <taxon>Actinomycetota</taxon>
        <taxon>Actinomycetes</taxon>
        <taxon>Micromonosporales</taxon>
        <taxon>Micromonosporaceae</taxon>
        <taxon>Natronosporangium</taxon>
    </lineage>
</organism>
<proteinExistence type="predicted"/>
<dbReference type="PANTHER" id="PTHR30055:SF151">
    <property type="entry name" value="TRANSCRIPTIONAL REGULATORY PROTEIN"/>
    <property type="match status" value="1"/>
</dbReference>
<sequence>MASCEQCGAPLTTASRGRRRHYCSRSCQARAYRARAKTRGAAHDEVTTELTAPDPAATGRSAARAGASRGESASATEGLSVPRIVAVAIRLADAHGLDGLAMRQVAAELGVATMSLYHHVRGKDELVELMVEAVFRDGADSPAAARSGSDGADPAPGAWRAGLESWARREWDLLGRHPWVLRAVTGYPPVLPPGVLADVGRLLTALVDAGLDPVTAHQAFQSASGLAEGLALLRAGIAEADRRGLTAGWRAVELPALLAQLDPETRPVQAALVGSMDATMDVEQMFEFGLARLLDGIEQFVESDGGGPAEPTATPRRSAT</sequence>
<dbReference type="InterPro" id="IPR009057">
    <property type="entry name" value="Homeodomain-like_sf"/>
</dbReference>
<feature type="DNA-binding region" description="H-T-H motif" evidence="4">
    <location>
        <begin position="101"/>
        <end position="120"/>
    </location>
</feature>
<reference evidence="7" key="1">
    <citation type="submission" date="2021-02" db="EMBL/GenBank/DDBJ databases">
        <title>Natrosporangium hydrolyticum gen. nov., sp. nov, a haloalkaliphilic actinobacterium from a soda solonchak soil.</title>
        <authorList>
            <person name="Sorokin D.Y."/>
            <person name="Khijniak T.V."/>
            <person name="Zakharycheva A.P."/>
            <person name="Boueva O.V."/>
            <person name="Ariskina E.V."/>
            <person name="Hahnke R.L."/>
            <person name="Bunk B."/>
            <person name="Sproer C."/>
            <person name="Schumann P."/>
            <person name="Evtushenko L.I."/>
            <person name="Kublanov I.V."/>
        </authorList>
    </citation>
    <scope>NUCLEOTIDE SEQUENCE</scope>
    <source>
        <strain evidence="7">DSM 106523</strain>
    </source>
</reference>
<dbReference type="AlphaFoldDB" id="A0A895YL95"/>
<dbReference type="EMBL" id="CP070499">
    <property type="protein sequence ID" value="QSB16745.1"/>
    <property type="molecule type" value="Genomic_DNA"/>
</dbReference>
<keyword evidence="2 4" id="KW-0238">DNA-binding</keyword>
<dbReference type="SUPFAM" id="SSF46689">
    <property type="entry name" value="Homeodomain-like"/>
    <property type="match status" value="1"/>
</dbReference>
<keyword evidence="8" id="KW-1185">Reference proteome</keyword>
<dbReference type="GO" id="GO:0003700">
    <property type="term" value="F:DNA-binding transcription factor activity"/>
    <property type="evidence" value="ECO:0007669"/>
    <property type="project" value="TreeGrafter"/>
</dbReference>
<dbReference type="InterPro" id="IPR036271">
    <property type="entry name" value="Tet_transcr_reg_TetR-rel_C_sf"/>
</dbReference>
<feature type="compositionally biased region" description="Low complexity" evidence="5">
    <location>
        <begin position="56"/>
        <end position="74"/>
    </location>
</feature>
<keyword evidence="1" id="KW-0805">Transcription regulation</keyword>
<evidence type="ECO:0000256" key="3">
    <source>
        <dbReference type="ARBA" id="ARBA00023163"/>
    </source>
</evidence>
<evidence type="ECO:0000256" key="5">
    <source>
        <dbReference type="SAM" id="MobiDB-lite"/>
    </source>
</evidence>
<dbReference type="InterPro" id="IPR001647">
    <property type="entry name" value="HTH_TetR"/>
</dbReference>
<dbReference type="InterPro" id="IPR050109">
    <property type="entry name" value="HTH-type_TetR-like_transc_reg"/>
</dbReference>
<evidence type="ECO:0000256" key="1">
    <source>
        <dbReference type="ARBA" id="ARBA00023015"/>
    </source>
</evidence>
<keyword evidence="3" id="KW-0804">Transcription</keyword>
<dbReference type="SUPFAM" id="SSF48498">
    <property type="entry name" value="Tetracyclin repressor-like, C-terminal domain"/>
    <property type="match status" value="1"/>
</dbReference>
<feature type="region of interest" description="Disordered" evidence="5">
    <location>
        <begin position="38"/>
        <end position="74"/>
    </location>
</feature>
<gene>
    <name evidence="7" type="ORF">JQS43_10955</name>
</gene>
<dbReference type="GO" id="GO:0045892">
    <property type="term" value="P:negative regulation of DNA-templated transcription"/>
    <property type="evidence" value="ECO:0007669"/>
    <property type="project" value="InterPro"/>
</dbReference>
<protein>
    <submittedName>
        <fullName evidence="7">TetR/AcrR family transcriptional regulator C-terminal domain-containing protein</fullName>
    </submittedName>
</protein>